<gene>
    <name evidence="3" type="ORF">PPROV_000636800</name>
</gene>
<evidence type="ECO:0000256" key="1">
    <source>
        <dbReference type="SAM" id="MobiDB-lite"/>
    </source>
</evidence>
<name>A0A830HJS5_9CHLO</name>
<keyword evidence="2" id="KW-0812">Transmembrane</keyword>
<evidence type="ECO:0000256" key="2">
    <source>
        <dbReference type="SAM" id="Phobius"/>
    </source>
</evidence>
<sequence length="301" mass="33476">MRMCSPGACAFHAWNFHRLPVHPCTWLLNVAFATARRRSRWKFHAWKARVHGGGRARRRARVRKAIMMTNHLELINILTTIRPKDSKEHRPNKRSPEARSSMVTYMAFEFAKATSGKWCLCASSLSSPPWEETLSVSALLGKRVLLRSNTRSLRLTTCPSSYCDAHVIGTRHVPHRFDGGGGDRRETPQRASSNNNKMTTDQIQTYYLVYHRPDGNSGRAGQYFERIEVRPMTAAEKVGVTLAFPLASVAFAGVVFFTGLLFSGFFAAAIISFAVFTTFALLVGAGEAVVASIKGVLNIGR</sequence>
<organism evidence="3 4">
    <name type="scientific">Pycnococcus provasolii</name>
    <dbReference type="NCBI Taxonomy" id="41880"/>
    <lineage>
        <taxon>Eukaryota</taxon>
        <taxon>Viridiplantae</taxon>
        <taxon>Chlorophyta</taxon>
        <taxon>Pseudoscourfieldiophyceae</taxon>
        <taxon>Pseudoscourfieldiales</taxon>
        <taxon>Pycnococcaceae</taxon>
        <taxon>Pycnococcus</taxon>
    </lineage>
</organism>
<accession>A0A830HJS5</accession>
<keyword evidence="2" id="KW-0472">Membrane</keyword>
<evidence type="ECO:0000313" key="3">
    <source>
        <dbReference type="EMBL" id="GHP07626.1"/>
    </source>
</evidence>
<feature type="transmembrane region" description="Helical" evidence="2">
    <location>
        <begin position="268"/>
        <end position="293"/>
    </location>
</feature>
<comment type="caution">
    <text evidence="3">The sequence shown here is derived from an EMBL/GenBank/DDBJ whole genome shotgun (WGS) entry which is preliminary data.</text>
</comment>
<evidence type="ECO:0000313" key="4">
    <source>
        <dbReference type="Proteomes" id="UP000660262"/>
    </source>
</evidence>
<dbReference type="Proteomes" id="UP000660262">
    <property type="component" value="Unassembled WGS sequence"/>
</dbReference>
<keyword evidence="2" id="KW-1133">Transmembrane helix</keyword>
<feature type="transmembrane region" description="Helical" evidence="2">
    <location>
        <begin position="240"/>
        <end position="262"/>
    </location>
</feature>
<proteinExistence type="predicted"/>
<dbReference type="EMBL" id="BNJQ01000017">
    <property type="protein sequence ID" value="GHP07626.1"/>
    <property type="molecule type" value="Genomic_DNA"/>
</dbReference>
<reference evidence="3" key="1">
    <citation type="submission" date="2020-10" db="EMBL/GenBank/DDBJ databases">
        <title>Unveiling of a novel bifunctional photoreceptor, Dualchrome1, isolated from a cosmopolitan green alga.</title>
        <authorList>
            <person name="Suzuki S."/>
            <person name="Kawachi M."/>
        </authorList>
    </citation>
    <scope>NUCLEOTIDE SEQUENCE</scope>
    <source>
        <strain evidence="3">NIES 2893</strain>
    </source>
</reference>
<keyword evidence="4" id="KW-1185">Reference proteome</keyword>
<protein>
    <submittedName>
        <fullName evidence="3">Uncharacterized protein</fullName>
    </submittedName>
</protein>
<dbReference type="AlphaFoldDB" id="A0A830HJS5"/>
<feature type="compositionally biased region" description="Basic and acidic residues" evidence="1">
    <location>
        <begin position="175"/>
        <end position="188"/>
    </location>
</feature>
<feature type="region of interest" description="Disordered" evidence="1">
    <location>
        <begin position="174"/>
        <end position="196"/>
    </location>
</feature>